<name>A0A1M6QV77_9BRAD</name>
<dbReference type="SMART" id="SM00450">
    <property type="entry name" value="RHOD"/>
    <property type="match status" value="1"/>
</dbReference>
<proteinExistence type="predicted"/>
<dbReference type="PROSITE" id="PS50206">
    <property type="entry name" value="RHODANESE_3"/>
    <property type="match status" value="1"/>
</dbReference>
<evidence type="ECO:0000259" key="1">
    <source>
        <dbReference type="PROSITE" id="PS50206"/>
    </source>
</evidence>
<dbReference type="Pfam" id="PF09828">
    <property type="entry name" value="ChrB_C"/>
    <property type="match status" value="1"/>
</dbReference>
<accession>A0A1M6QV77</accession>
<dbReference type="Proteomes" id="UP000189935">
    <property type="component" value="Chromosome I"/>
</dbReference>
<gene>
    <name evidence="2" type="ORF">SAMN05444159_2800</name>
</gene>
<reference evidence="2 3" key="1">
    <citation type="submission" date="2016-11" db="EMBL/GenBank/DDBJ databases">
        <authorList>
            <person name="Jaros S."/>
            <person name="Januszkiewicz K."/>
            <person name="Wedrychowicz H."/>
        </authorList>
    </citation>
    <scope>NUCLEOTIDE SEQUENCE [LARGE SCALE GENOMIC DNA]</scope>
    <source>
        <strain evidence="2 3">GAS499</strain>
    </source>
</reference>
<dbReference type="EMBL" id="LT670844">
    <property type="protein sequence ID" value="SHK24179.1"/>
    <property type="molecule type" value="Genomic_DNA"/>
</dbReference>
<dbReference type="OrthoDB" id="9784302at2"/>
<dbReference type="Gene3D" id="3.40.250.10">
    <property type="entry name" value="Rhodanese-like domain"/>
    <property type="match status" value="1"/>
</dbReference>
<evidence type="ECO:0000313" key="2">
    <source>
        <dbReference type="EMBL" id="SHK24179.1"/>
    </source>
</evidence>
<dbReference type="InterPro" id="IPR018634">
    <property type="entry name" value="ChrB_C"/>
</dbReference>
<dbReference type="RefSeq" id="WP_079538708.1">
    <property type="nucleotide sequence ID" value="NZ_LT670844.1"/>
</dbReference>
<protein>
    <recommendedName>
        <fullName evidence="1">Rhodanese domain-containing protein</fullName>
    </recommendedName>
</protein>
<organism evidence="2 3">
    <name type="scientific">Bradyrhizobium lablabi</name>
    <dbReference type="NCBI Taxonomy" id="722472"/>
    <lineage>
        <taxon>Bacteria</taxon>
        <taxon>Pseudomonadati</taxon>
        <taxon>Pseudomonadota</taxon>
        <taxon>Alphaproteobacteria</taxon>
        <taxon>Hyphomicrobiales</taxon>
        <taxon>Nitrobacteraceae</taxon>
        <taxon>Bradyrhizobium</taxon>
    </lineage>
</organism>
<dbReference type="Pfam" id="PF00581">
    <property type="entry name" value="Rhodanese"/>
    <property type="match status" value="1"/>
</dbReference>
<dbReference type="AlphaFoldDB" id="A0A1M6QV77"/>
<sequence>MDDRKHSISPDALYARLGSEAAPIVVDVRRDADFAGADTLVADAFHCSPDDVEQWRTELPCGRQVVTYCIHGQAVSQGVATALRLMGLEANFLEGGIANWTEQGLPTRRNIGGSPGKWVTREHPKIDRIACPWLIRRFIDPNAEFIYVPKDQVVAVAQQMGGIAYDIDGVEFTHEGERCSFDTILRVYDIKDPALDHLATIVRGADTSRHDLSPQCGGLFAISLGLSANFPDDHEMLKHGMVIYDALYTWCRSLQAETHNWSAQAIGA</sequence>
<evidence type="ECO:0000313" key="3">
    <source>
        <dbReference type="Proteomes" id="UP000189935"/>
    </source>
</evidence>
<dbReference type="InterPro" id="IPR001763">
    <property type="entry name" value="Rhodanese-like_dom"/>
</dbReference>
<feature type="domain" description="Rhodanese" evidence="1">
    <location>
        <begin position="19"/>
        <end position="109"/>
    </location>
</feature>
<dbReference type="InterPro" id="IPR036873">
    <property type="entry name" value="Rhodanese-like_dom_sf"/>
</dbReference>
<dbReference type="SUPFAM" id="SSF52821">
    <property type="entry name" value="Rhodanese/Cell cycle control phosphatase"/>
    <property type="match status" value="1"/>
</dbReference>